<gene>
    <name evidence="2" type="ORF">GC101_05775</name>
</gene>
<dbReference type="SUPFAM" id="SSF47413">
    <property type="entry name" value="lambda repressor-like DNA-binding domains"/>
    <property type="match status" value="1"/>
</dbReference>
<reference evidence="2 3" key="1">
    <citation type="submission" date="2019-10" db="EMBL/GenBank/DDBJ databases">
        <title>Description of Paenibacillus terricola sp. nov.</title>
        <authorList>
            <person name="Carlier A."/>
            <person name="Qi S."/>
        </authorList>
    </citation>
    <scope>NUCLEOTIDE SEQUENCE [LARGE SCALE GENOMIC DNA]</scope>
    <source>
        <strain evidence="2 3">LMG 31459</strain>
    </source>
</reference>
<dbReference type="InterPro" id="IPR041413">
    <property type="entry name" value="MLTR_LBD"/>
</dbReference>
<feature type="domain" description="HTH cro/C1-type" evidence="1">
    <location>
        <begin position="14"/>
        <end position="87"/>
    </location>
</feature>
<accession>A0ABX1YBQ0</accession>
<dbReference type="SMART" id="SM00530">
    <property type="entry name" value="HTH_XRE"/>
    <property type="match status" value="1"/>
</dbReference>
<dbReference type="InterPro" id="IPR010982">
    <property type="entry name" value="Lambda_DNA-bd_dom_sf"/>
</dbReference>
<dbReference type="EMBL" id="WHOB01000018">
    <property type="protein sequence ID" value="NOU78387.1"/>
    <property type="molecule type" value="Genomic_DNA"/>
</dbReference>
<dbReference type="PANTHER" id="PTHR35010">
    <property type="entry name" value="BLL4672 PROTEIN-RELATED"/>
    <property type="match status" value="1"/>
</dbReference>
<evidence type="ECO:0000259" key="1">
    <source>
        <dbReference type="SMART" id="SM00530"/>
    </source>
</evidence>
<organism evidence="2 3">
    <name type="scientific">Paenibacillus phytohabitans</name>
    <dbReference type="NCBI Taxonomy" id="2654978"/>
    <lineage>
        <taxon>Bacteria</taxon>
        <taxon>Bacillati</taxon>
        <taxon>Bacillota</taxon>
        <taxon>Bacilli</taxon>
        <taxon>Bacillales</taxon>
        <taxon>Paenibacillaceae</taxon>
        <taxon>Paenibacillus</taxon>
    </lineage>
</organism>
<protein>
    <submittedName>
        <fullName evidence="2">Helix-turn-helix domain-containing protein</fullName>
    </submittedName>
</protein>
<dbReference type="RefSeq" id="WP_171716476.1">
    <property type="nucleotide sequence ID" value="NZ_WHOB01000018.1"/>
</dbReference>
<dbReference type="CDD" id="cd00093">
    <property type="entry name" value="HTH_XRE"/>
    <property type="match status" value="1"/>
</dbReference>
<evidence type="ECO:0000313" key="3">
    <source>
        <dbReference type="Proteomes" id="UP000596857"/>
    </source>
</evidence>
<dbReference type="Pfam" id="PF17765">
    <property type="entry name" value="MLTR_LBD"/>
    <property type="match status" value="1"/>
</dbReference>
<dbReference type="Gene3D" id="3.30.450.180">
    <property type="match status" value="1"/>
</dbReference>
<proteinExistence type="predicted"/>
<dbReference type="Proteomes" id="UP000596857">
    <property type="component" value="Unassembled WGS sequence"/>
</dbReference>
<sequence length="271" mass="31251">MSDENLKFKRLGEYLKSRRDRLQPEAAGLKETNSQRRTPGLRREEVAILAGVSSTYYTWLEQGREVTASREIMESLSLALRLTPDERTHLFELWNPGNPDPVPSINTVSPGLNPQWRDIISQLSYPSFITNERSEVLAWNDKAGEVLSNFGKLPASERIMLRLLFLDQGLRRRMLNWEEFALYSVAVFRTYYDMHLHDPWYKDMVVKLCEDSMDFAEMWKLHNIQGKKVNRVVIQSLSTNQSVTYDINSVASLADHPGLHICIYTPVVAES</sequence>
<name>A0ABX1YBQ0_9BACL</name>
<evidence type="ECO:0000313" key="2">
    <source>
        <dbReference type="EMBL" id="NOU78387.1"/>
    </source>
</evidence>
<keyword evidence="3" id="KW-1185">Reference proteome</keyword>
<dbReference type="InterPro" id="IPR001387">
    <property type="entry name" value="Cro/C1-type_HTH"/>
</dbReference>
<comment type="caution">
    <text evidence="2">The sequence shown here is derived from an EMBL/GenBank/DDBJ whole genome shotgun (WGS) entry which is preliminary data.</text>
</comment>
<dbReference type="Gene3D" id="1.10.260.40">
    <property type="entry name" value="lambda repressor-like DNA-binding domains"/>
    <property type="match status" value="1"/>
</dbReference>
<dbReference type="Pfam" id="PF13560">
    <property type="entry name" value="HTH_31"/>
    <property type="match status" value="1"/>
</dbReference>